<keyword evidence="3" id="KW-0597">Phosphoprotein</keyword>
<protein>
    <submittedName>
        <fullName evidence="6">Two component, sigma54 specific, transcriptional regulator, Fis family</fullName>
    </submittedName>
</protein>
<dbReference type="Gene3D" id="3.40.50.300">
    <property type="entry name" value="P-loop containing nucleotide triphosphate hydrolases"/>
    <property type="match status" value="1"/>
</dbReference>
<dbReference type="EMBL" id="AP017378">
    <property type="protein sequence ID" value="BBD07173.1"/>
    <property type="molecule type" value="Genomic_DNA"/>
</dbReference>
<dbReference type="PANTHER" id="PTHR32071">
    <property type="entry name" value="TRANSCRIPTIONAL REGULATORY PROTEIN"/>
    <property type="match status" value="1"/>
</dbReference>
<dbReference type="InterPro" id="IPR011006">
    <property type="entry name" value="CheY-like_superfamily"/>
</dbReference>
<dbReference type="SMART" id="SM00382">
    <property type="entry name" value="AAA"/>
    <property type="match status" value="1"/>
</dbReference>
<feature type="domain" description="Response regulatory" evidence="5">
    <location>
        <begin position="2"/>
        <end position="118"/>
    </location>
</feature>
<dbReference type="Gene3D" id="3.40.50.2300">
    <property type="match status" value="1"/>
</dbReference>
<proteinExistence type="predicted"/>
<dbReference type="CDD" id="cd00009">
    <property type="entry name" value="AAA"/>
    <property type="match status" value="1"/>
</dbReference>
<accession>A0A2Z6AVC4</accession>
<dbReference type="PANTHER" id="PTHR32071:SF119">
    <property type="entry name" value="SIGMA L-DEPENDENT TRANSCRIPTIONAL REGULATOR YPLP-RELATED"/>
    <property type="match status" value="1"/>
</dbReference>
<dbReference type="KEGG" id="dfl:DFE_0447"/>
<dbReference type="InterPro" id="IPR003593">
    <property type="entry name" value="AAA+_ATPase"/>
</dbReference>
<dbReference type="InterPro" id="IPR025662">
    <property type="entry name" value="Sigma_54_int_dom_ATP-bd_1"/>
</dbReference>
<keyword evidence="7" id="KW-1185">Reference proteome</keyword>
<dbReference type="InterPro" id="IPR001789">
    <property type="entry name" value="Sig_transdc_resp-reg_receiver"/>
</dbReference>
<dbReference type="PROSITE" id="PS00675">
    <property type="entry name" value="SIGMA54_INTERACT_1"/>
    <property type="match status" value="1"/>
</dbReference>
<dbReference type="OrthoDB" id="9763792at2"/>
<dbReference type="SUPFAM" id="SSF52540">
    <property type="entry name" value="P-loop containing nucleoside triphosphate hydrolases"/>
    <property type="match status" value="1"/>
</dbReference>
<feature type="domain" description="Sigma-54 factor interaction" evidence="4">
    <location>
        <begin position="165"/>
        <end position="396"/>
    </location>
</feature>
<evidence type="ECO:0000259" key="4">
    <source>
        <dbReference type="PROSITE" id="PS50045"/>
    </source>
</evidence>
<dbReference type="SMART" id="SM00448">
    <property type="entry name" value="REC"/>
    <property type="match status" value="1"/>
</dbReference>
<dbReference type="GO" id="GO:0005524">
    <property type="term" value="F:ATP binding"/>
    <property type="evidence" value="ECO:0007669"/>
    <property type="project" value="UniProtKB-KW"/>
</dbReference>
<dbReference type="FunFam" id="3.40.50.300:FF:000006">
    <property type="entry name" value="DNA-binding transcriptional regulator NtrC"/>
    <property type="match status" value="1"/>
</dbReference>
<dbReference type="AlphaFoldDB" id="A0A2Z6AVC4"/>
<evidence type="ECO:0000259" key="5">
    <source>
        <dbReference type="PROSITE" id="PS50110"/>
    </source>
</evidence>
<evidence type="ECO:0000313" key="6">
    <source>
        <dbReference type="EMBL" id="BBD07173.1"/>
    </source>
</evidence>
<sequence length="485" mass="54924">MKILIVDDEPISLASLGDMISMLRFEPVMCKDAEEALKRCSETYYPVIITDVCMPGIDGLEFLERIKKSKGTSSSDVIIITGHGEMETAVKALRLGAYDFLKKPLDARELAAVVERSAEHQALLFENRDLSQCCDRRILEATLDLQRDLEDAREQLRKITGVGNIVVSSPCMRQILNDARLYHKNTDVPVLIEGETGTGKEIVARLIHHGEDDFKAPFVDINCSAISENLFESELFGYEAGAFTGSDRKGSKGKLEAAGKGSVFLDEIGELPLHIQPKLLRVLEDRTFYRVGGIKKMPLEARIICATNCNLEEMVEEGTFRRDLYHRLKIGYFTILPLRQRKEDIGPLTQLFLADESKAKKKRFKTVSKAALDMLRAYPWKGNVRELKNVIERAVLVYDDDELRTEHLEFLAVKPGANMGWRPSCNLFDLSDLTLPDEPFDLDEFLNDLKRQIVIKAVGRFDNNKTQAAGFLNWDRNKIYRLMDG</sequence>
<keyword evidence="2" id="KW-0067">ATP-binding</keyword>
<dbReference type="SUPFAM" id="SSF52172">
    <property type="entry name" value="CheY-like"/>
    <property type="match status" value="1"/>
</dbReference>
<dbReference type="SUPFAM" id="SSF46689">
    <property type="entry name" value="Homeodomain-like"/>
    <property type="match status" value="1"/>
</dbReference>
<dbReference type="RefSeq" id="WP_126376149.1">
    <property type="nucleotide sequence ID" value="NZ_AP017378.1"/>
</dbReference>
<feature type="modified residue" description="4-aspartylphosphate" evidence="3">
    <location>
        <position position="51"/>
    </location>
</feature>
<evidence type="ECO:0000256" key="2">
    <source>
        <dbReference type="ARBA" id="ARBA00022840"/>
    </source>
</evidence>
<keyword evidence="1" id="KW-0547">Nucleotide-binding</keyword>
<dbReference type="Pfam" id="PF00072">
    <property type="entry name" value="Response_reg"/>
    <property type="match status" value="1"/>
</dbReference>
<dbReference type="Proteomes" id="UP000269883">
    <property type="component" value="Chromosome"/>
</dbReference>
<evidence type="ECO:0000313" key="7">
    <source>
        <dbReference type="Proteomes" id="UP000269883"/>
    </source>
</evidence>
<evidence type="ECO:0000256" key="1">
    <source>
        <dbReference type="ARBA" id="ARBA00022741"/>
    </source>
</evidence>
<dbReference type="InterPro" id="IPR027417">
    <property type="entry name" value="P-loop_NTPase"/>
</dbReference>
<organism evidence="6 7">
    <name type="scientific">Desulfovibrio ferrophilus</name>
    <dbReference type="NCBI Taxonomy" id="241368"/>
    <lineage>
        <taxon>Bacteria</taxon>
        <taxon>Pseudomonadati</taxon>
        <taxon>Thermodesulfobacteriota</taxon>
        <taxon>Desulfovibrionia</taxon>
        <taxon>Desulfovibrionales</taxon>
        <taxon>Desulfovibrionaceae</taxon>
        <taxon>Desulfovibrio</taxon>
    </lineage>
</organism>
<dbReference type="PROSITE" id="PS50110">
    <property type="entry name" value="RESPONSE_REGULATORY"/>
    <property type="match status" value="1"/>
</dbReference>
<dbReference type="InterPro" id="IPR002078">
    <property type="entry name" value="Sigma_54_int"/>
</dbReference>
<dbReference type="InterPro" id="IPR009057">
    <property type="entry name" value="Homeodomain-like_sf"/>
</dbReference>
<name>A0A2Z6AVC4_9BACT</name>
<evidence type="ECO:0000256" key="3">
    <source>
        <dbReference type="PROSITE-ProRule" id="PRU00169"/>
    </source>
</evidence>
<dbReference type="Pfam" id="PF25601">
    <property type="entry name" value="AAA_lid_14"/>
    <property type="match status" value="1"/>
</dbReference>
<dbReference type="Pfam" id="PF00158">
    <property type="entry name" value="Sigma54_activat"/>
    <property type="match status" value="1"/>
</dbReference>
<reference evidence="6 7" key="1">
    <citation type="journal article" date="2018" name="Sci. Adv.">
        <title>Multi-heme cytochromes provide a pathway for survival in energy-limited environments.</title>
        <authorList>
            <person name="Deng X."/>
            <person name="Dohmae N."/>
            <person name="Nealson K.H."/>
            <person name="Hashimoto K."/>
            <person name="Okamoto A."/>
        </authorList>
    </citation>
    <scope>NUCLEOTIDE SEQUENCE [LARGE SCALE GENOMIC DNA]</scope>
    <source>
        <strain evidence="6 7">IS5</strain>
    </source>
</reference>
<dbReference type="Gene3D" id="1.10.8.60">
    <property type="match status" value="1"/>
</dbReference>
<dbReference type="InterPro" id="IPR058031">
    <property type="entry name" value="AAA_lid_NorR"/>
</dbReference>
<dbReference type="GO" id="GO:0000160">
    <property type="term" value="P:phosphorelay signal transduction system"/>
    <property type="evidence" value="ECO:0007669"/>
    <property type="project" value="InterPro"/>
</dbReference>
<dbReference type="GO" id="GO:0006355">
    <property type="term" value="P:regulation of DNA-templated transcription"/>
    <property type="evidence" value="ECO:0007669"/>
    <property type="project" value="InterPro"/>
</dbReference>
<dbReference type="PROSITE" id="PS50045">
    <property type="entry name" value="SIGMA54_INTERACT_4"/>
    <property type="match status" value="1"/>
</dbReference>
<gene>
    <name evidence="6" type="ORF">DFE_0447</name>
</gene>